<organism evidence="1 2">
    <name type="scientific">Paraglaciecola arctica BSs20135</name>
    <dbReference type="NCBI Taxonomy" id="493475"/>
    <lineage>
        <taxon>Bacteria</taxon>
        <taxon>Pseudomonadati</taxon>
        <taxon>Pseudomonadota</taxon>
        <taxon>Gammaproteobacteria</taxon>
        <taxon>Alteromonadales</taxon>
        <taxon>Alteromonadaceae</taxon>
        <taxon>Paraglaciecola</taxon>
    </lineage>
</organism>
<keyword evidence="2" id="KW-1185">Reference proteome</keyword>
<sequence>MFYDQDGRAREILTVIPNEIPFVQQQLIKSDSKTFIIKINASVCTL</sequence>
<comment type="caution">
    <text evidence="1">The sequence shown here is derived from an EMBL/GenBank/DDBJ whole genome shotgun (WGS) entry which is preliminary data.</text>
</comment>
<reference evidence="1 2" key="1">
    <citation type="journal article" date="2017" name="Antonie Van Leeuwenhoek">
        <title>Rhizobium rhizosphaerae sp. nov., a novel species isolated from rice rhizosphere.</title>
        <authorList>
            <person name="Zhao J.J."/>
            <person name="Zhang J."/>
            <person name="Zhang R.J."/>
            <person name="Zhang C.W."/>
            <person name="Yin H.Q."/>
            <person name="Zhang X.X."/>
        </authorList>
    </citation>
    <scope>NUCLEOTIDE SEQUENCE [LARGE SCALE GENOMIC DNA]</scope>
    <source>
        <strain evidence="1 2">BSs20135</strain>
    </source>
</reference>
<gene>
    <name evidence="1" type="ORF">GARC_4651</name>
</gene>
<dbReference type="AlphaFoldDB" id="K6YXW2"/>
<evidence type="ECO:0000313" key="1">
    <source>
        <dbReference type="EMBL" id="GAC21593.1"/>
    </source>
</evidence>
<protein>
    <submittedName>
        <fullName evidence="1">Uncharacterized protein</fullName>
    </submittedName>
</protein>
<dbReference type="EMBL" id="BAEO01000062">
    <property type="protein sequence ID" value="GAC21593.1"/>
    <property type="molecule type" value="Genomic_DNA"/>
</dbReference>
<dbReference type="Proteomes" id="UP000006327">
    <property type="component" value="Unassembled WGS sequence"/>
</dbReference>
<accession>K6YXW2</accession>
<proteinExistence type="predicted"/>
<name>K6YXW2_9ALTE</name>
<dbReference type="STRING" id="493475.GARC_4651"/>
<evidence type="ECO:0000313" key="2">
    <source>
        <dbReference type="Proteomes" id="UP000006327"/>
    </source>
</evidence>